<dbReference type="EMBL" id="JBIBDZ010000011">
    <property type="protein sequence ID" value="MFF5922758.1"/>
    <property type="molecule type" value="Genomic_DNA"/>
</dbReference>
<gene>
    <name evidence="3" type="ORF">ACFY8C_31230</name>
</gene>
<dbReference type="Gene3D" id="3.40.50.2300">
    <property type="match status" value="1"/>
</dbReference>
<name>A0ABW6XZ26_9ACTN</name>
<evidence type="ECO:0000259" key="2">
    <source>
        <dbReference type="PROSITE" id="PS50043"/>
    </source>
</evidence>
<keyword evidence="4" id="KW-1185">Reference proteome</keyword>
<keyword evidence="1" id="KW-0238">DNA-binding</keyword>
<reference evidence="3 4" key="1">
    <citation type="submission" date="2024-10" db="EMBL/GenBank/DDBJ databases">
        <title>The Natural Products Discovery Center: Release of the First 8490 Sequenced Strains for Exploring Actinobacteria Biosynthetic Diversity.</title>
        <authorList>
            <person name="Kalkreuter E."/>
            <person name="Kautsar S.A."/>
            <person name="Yang D."/>
            <person name="Bader C.D."/>
            <person name="Teijaro C.N."/>
            <person name="Fluegel L."/>
            <person name="Davis C.M."/>
            <person name="Simpson J.R."/>
            <person name="Lauterbach L."/>
            <person name="Steele A.D."/>
            <person name="Gui C."/>
            <person name="Meng S."/>
            <person name="Li G."/>
            <person name="Viehrig K."/>
            <person name="Ye F."/>
            <person name="Su P."/>
            <person name="Kiefer A.F."/>
            <person name="Nichols A."/>
            <person name="Cepeda A.J."/>
            <person name="Yan W."/>
            <person name="Fan B."/>
            <person name="Jiang Y."/>
            <person name="Adhikari A."/>
            <person name="Zheng C.-J."/>
            <person name="Schuster L."/>
            <person name="Cowan T.M."/>
            <person name="Smanski M.J."/>
            <person name="Chevrette M.G."/>
            <person name="De Carvalho L.P.S."/>
            <person name="Shen B."/>
        </authorList>
    </citation>
    <scope>NUCLEOTIDE SEQUENCE [LARGE SCALE GENOMIC DNA]</scope>
    <source>
        <strain evidence="3 4">NPDC012605</strain>
    </source>
</reference>
<dbReference type="InterPro" id="IPR000792">
    <property type="entry name" value="Tscrpt_reg_LuxR_C"/>
</dbReference>
<protein>
    <submittedName>
        <fullName evidence="3">LuxR C-terminal-related transcriptional regulator</fullName>
    </submittedName>
</protein>
<dbReference type="PRINTS" id="PR00038">
    <property type="entry name" value="HTHLUXR"/>
</dbReference>
<dbReference type="CDD" id="cd06170">
    <property type="entry name" value="LuxR_C_like"/>
    <property type="match status" value="1"/>
</dbReference>
<dbReference type="RefSeq" id="WP_030325141.1">
    <property type="nucleotide sequence ID" value="NZ_JBIBDZ010000011.1"/>
</dbReference>
<sequence length="204" mass="21377">MIRVTVVYEAQLLRTALVELLRSGGVMVVSSLPRWPHGPATGMSEPDVYVADAECLPPSAMRPVGATAPPSGEGSGGRPALLALVPGPRPGVLRRAHSAGAAGFVDQNAPKGRLLEAVHRLANGERFIDDTLALGFLQAAEMPLTRRELSVLSLAADGAPVAEIAATLFLTKGTVRNYMASVIRKVGARNRVDAIRIAQGAGWT</sequence>
<dbReference type="PROSITE" id="PS50043">
    <property type="entry name" value="HTH_LUXR_2"/>
    <property type="match status" value="1"/>
</dbReference>
<dbReference type="PANTHER" id="PTHR43214">
    <property type="entry name" value="TWO-COMPONENT RESPONSE REGULATOR"/>
    <property type="match status" value="1"/>
</dbReference>
<organism evidence="3 4">
    <name type="scientific">Streptomyces flavochromogenes</name>
    <dbReference type="NCBI Taxonomy" id="68199"/>
    <lineage>
        <taxon>Bacteria</taxon>
        <taxon>Bacillati</taxon>
        <taxon>Actinomycetota</taxon>
        <taxon>Actinomycetes</taxon>
        <taxon>Kitasatosporales</taxon>
        <taxon>Streptomycetaceae</taxon>
        <taxon>Streptomyces</taxon>
    </lineage>
</organism>
<dbReference type="InterPro" id="IPR039420">
    <property type="entry name" value="WalR-like"/>
</dbReference>
<dbReference type="InterPro" id="IPR016032">
    <property type="entry name" value="Sig_transdc_resp-reg_C-effctor"/>
</dbReference>
<feature type="domain" description="HTH luxR-type" evidence="2">
    <location>
        <begin position="137"/>
        <end position="202"/>
    </location>
</feature>
<accession>A0ABW6XZ26</accession>
<dbReference type="SUPFAM" id="SSF46894">
    <property type="entry name" value="C-terminal effector domain of the bipartite response regulators"/>
    <property type="match status" value="1"/>
</dbReference>
<evidence type="ECO:0000313" key="4">
    <source>
        <dbReference type="Proteomes" id="UP001602370"/>
    </source>
</evidence>
<dbReference type="Proteomes" id="UP001602370">
    <property type="component" value="Unassembled WGS sequence"/>
</dbReference>
<evidence type="ECO:0000313" key="3">
    <source>
        <dbReference type="EMBL" id="MFF5922758.1"/>
    </source>
</evidence>
<dbReference type="PANTHER" id="PTHR43214:SF42">
    <property type="entry name" value="TRANSCRIPTIONAL REGULATORY PROTEIN DESR"/>
    <property type="match status" value="1"/>
</dbReference>
<comment type="caution">
    <text evidence="3">The sequence shown here is derived from an EMBL/GenBank/DDBJ whole genome shotgun (WGS) entry which is preliminary data.</text>
</comment>
<proteinExistence type="predicted"/>
<dbReference type="Pfam" id="PF00196">
    <property type="entry name" value="GerE"/>
    <property type="match status" value="1"/>
</dbReference>
<dbReference type="PROSITE" id="PS00622">
    <property type="entry name" value="HTH_LUXR_1"/>
    <property type="match status" value="1"/>
</dbReference>
<evidence type="ECO:0000256" key="1">
    <source>
        <dbReference type="ARBA" id="ARBA00023125"/>
    </source>
</evidence>
<dbReference type="SMART" id="SM00421">
    <property type="entry name" value="HTH_LUXR"/>
    <property type="match status" value="1"/>
</dbReference>